<proteinExistence type="predicted"/>
<dbReference type="InterPro" id="IPR019903">
    <property type="entry name" value="RIC_family"/>
</dbReference>
<organism evidence="6 7">
    <name type="scientific">Tenacibaculum aiptasiae</name>
    <dbReference type="NCBI Taxonomy" id="426481"/>
    <lineage>
        <taxon>Bacteria</taxon>
        <taxon>Pseudomonadati</taxon>
        <taxon>Bacteroidota</taxon>
        <taxon>Flavobacteriia</taxon>
        <taxon>Flavobacteriales</taxon>
        <taxon>Flavobacteriaceae</taxon>
        <taxon>Tenacibaculum</taxon>
    </lineage>
</organism>
<evidence type="ECO:0000256" key="4">
    <source>
        <dbReference type="ARBA" id="ARBA00023004"/>
    </source>
</evidence>
<dbReference type="Pfam" id="PF04405">
    <property type="entry name" value="ScdA_N"/>
    <property type="match status" value="1"/>
</dbReference>
<evidence type="ECO:0000259" key="5">
    <source>
        <dbReference type="Pfam" id="PF01814"/>
    </source>
</evidence>
<keyword evidence="3" id="KW-0479">Metal-binding</keyword>
<dbReference type="Gene3D" id="1.20.120.520">
    <property type="entry name" value="nmb1532 protein domain like"/>
    <property type="match status" value="1"/>
</dbReference>
<dbReference type="OrthoDB" id="9797132at2"/>
<keyword evidence="2" id="KW-0963">Cytoplasm</keyword>
<feature type="domain" description="Hemerythrin-like" evidence="5">
    <location>
        <begin position="85"/>
        <end position="232"/>
    </location>
</feature>
<protein>
    <submittedName>
        <fullName evidence="6">Iron-sulfur cluster repair di-iron protein</fullName>
    </submittedName>
</protein>
<dbReference type="NCBIfam" id="TIGR03652">
    <property type="entry name" value="FeS_repair_RIC"/>
    <property type="match status" value="1"/>
</dbReference>
<dbReference type="InterPro" id="IPR012312">
    <property type="entry name" value="Hemerythrin-like"/>
</dbReference>
<keyword evidence="7" id="KW-1185">Reference proteome</keyword>
<dbReference type="Gene3D" id="1.10.3910.10">
    <property type="entry name" value="SP0561-like"/>
    <property type="match status" value="1"/>
</dbReference>
<dbReference type="PANTHER" id="PTHR36438">
    <property type="entry name" value="IRON-SULFUR CLUSTER REPAIR PROTEIN YTFE"/>
    <property type="match status" value="1"/>
</dbReference>
<evidence type="ECO:0000313" key="7">
    <source>
        <dbReference type="Proteomes" id="UP000467305"/>
    </source>
</evidence>
<dbReference type="Pfam" id="PF01814">
    <property type="entry name" value="Hemerythrin"/>
    <property type="match status" value="1"/>
</dbReference>
<sequence length="244" mass="28503">MNINPNTLVSDIVSENYKTAETFKLYGIDFCCNGNRSLQEVSEKKQIDLSILISKIKNDNEKNINANHENFQNWELDFLSDYIYQNHHTYIERKGPEILAYLNKISSVHGKNHPELHEVALLFKEALDDLTIHMKKEELILFPYIKKIANSYKNNEHLNTPPFSSVSNPIEAMHSDHDNEGERFRKISELTNNYKIPSDACNTYKIAFSLLKDFEEDLHKHIHLENNILFKRAITLENKLNNKN</sequence>
<evidence type="ECO:0000256" key="1">
    <source>
        <dbReference type="ARBA" id="ARBA00004496"/>
    </source>
</evidence>
<dbReference type="PANTHER" id="PTHR36438:SF1">
    <property type="entry name" value="IRON-SULFUR CLUSTER REPAIR PROTEIN YTFE"/>
    <property type="match status" value="1"/>
</dbReference>
<name>A0A7J5AAV1_9FLAO</name>
<evidence type="ECO:0000256" key="2">
    <source>
        <dbReference type="ARBA" id="ARBA00022490"/>
    </source>
</evidence>
<accession>A0A7J5AAV1</accession>
<dbReference type="GO" id="GO:0046872">
    <property type="term" value="F:metal ion binding"/>
    <property type="evidence" value="ECO:0007669"/>
    <property type="project" value="UniProtKB-KW"/>
</dbReference>
<dbReference type="RefSeq" id="WP_150900749.1">
    <property type="nucleotide sequence ID" value="NZ_WAAU01000028.1"/>
</dbReference>
<keyword evidence="4" id="KW-0408">Iron</keyword>
<gene>
    <name evidence="6" type="primary">ric</name>
    <name evidence="6" type="ORF">F7018_14170</name>
</gene>
<comment type="subcellular location">
    <subcellularLocation>
        <location evidence="1">Cytoplasm</location>
    </subcellularLocation>
</comment>
<dbReference type="Proteomes" id="UP000467305">
    <property type="component" value="Unassembled WGS sequence"/>
</dbReference>
<evidence type="ECO:0000256" key="3">
    <source>
        <dbReference type="ARBA" id="ARBA00022723"/>
    </source>
</evidence>
<dbReference type="InterPro" id="IPR038062">
    <property type="entry name" value="ScdA-like_N_sf"/>
</dbReference>
<dbReference type="EMBL" id="WAAU01000028">
    <property type="protein sequence ID" value="KAB1154667.1"/>
    <property type="molecule type" value="Genomic_DNA"/>
</dbReference>
<comment type="caution">
    <text evidence="6">The sequence shown here is derived from an EMBL/GenBank/DDBJ whole genome shotgun (WGS) entry which is preliminary data.</text>
</comment>
<dbReference type="GO" id="GO:0005737">
    <property type="term" value="C:cytoplasm"/>
    <property type="evidence" value="ECO:0007669"/>
    <property type="project" value="UniProtKB-SubCell"/>
</dbReference>
<dbReference type="AlphaFoldDB" id="A0A7J5AAV1"/>
<reference evidence="6 7" key="1">
    <citation type="submission" date="2019-09" db="EMBL/GenBank/DDBJ databases">
        <authorList>
            <person name="Cao W.R."/>
        </authorList>
    </citation>
    <scope>NUCLEOTIDE SEQUENCE [LARGE SCALE GENOMIC DNA]</scope>
    <source>
        <strain evidence="7">a4</strain>
    </source>
</reference>
<evidence type="ECO:0000313" key="6">
    <source>
        <dbReference type="EMBL" id="KAB1154667.1"/>
    </source>
</evidence>